<organism evidence="2 3">
    <name type="scientific">Paramuricea clavata</name>
    <name type="common">Red gorgonian</name>
    <name type="synonym">Violescent sea-whip</name>
    <dbReference type="NCBI Taxonomy" id="317549"/>
    <lineage>
        <taxon>Eukaryota</taxon>
        <taxon>Metazoa</taxon>
        <taxon>Cnidaria</taxon>
        <taxon>Anthozoa</taxon>
        <taxon>Octocorallia</taxon>
        <taxon>Malacalcyonacea</taxon>
        <taxon>Plexauridae</taxon>
        <taxon>Paramuricea</taxon>
    </lineage>
</organism>
<feature type="compositionally biased region" description="Basic and acidic residues" evidence="1">
    <location>
        <begin position="10"/>
        <end position="22"/>
    </location>
</feature>
<comment type="caution">
    <text evidence="2">The sequence shown here is derived from an EMBL/GenBank/DDBJ whole genome shotgun (WGS) entry which is preliminary data.</text>
</comment>
<dbReference type="Proteomes" id="UP001152795">
    <property type="component" value="Unassembled WGS sequence"/>
</dbReference>
<proteinExistence type="predicted"/>
<keyword evidence="3" id="KW-1185">Reference proteome</keyword>
<accession>A0A7D9JU28</accession>
<feature type="compositionally biased region" description="Basic and acidic residues" evidence="1">
    <location>
        <begin position="40"/>
        <end position="50"/>
    </location>
</feature>
<sequence>MALPFPSPTYKEREKDETFVDSHREIEEKLEMVLSRLSKLEKKSQSEKRAQSLLVAENNK</sequence>
<feature type="region of interest" description="Disordered" evidence="1">
    <location>
        <begin position="40"/>
        <end position="60"/>
    </location>
</feature>
<gene>
    <name evidence="2" type="ORF">PACLA_8A062314</name>
</gene>
<dbReference type="EMBL" id="CACRXK020021228">
    <property type="protein sequence ID" value="CAB4035628.1"/>
    <property type="molecule type" value="Genomic_DNA"/>
</dbReference>
<evidence type="ECO:0000256" key="1">
    <source>
        <dbReference type="SAM" id="MobiDB-lite"/>
    </source>
</evidence>
<dbReference type="AlphaFoldDB" id="A0A7D9JU28"/>
<evidence type="ECO:0000313" key="3">
    <source>
        <dbReference type="Proteomes" id="UP001152795"/>
    </source>
</evidence>
<feature type="region of interest" description="Disordered" evidence="1">
    <location>
        <begin position="1"/>
        <end position="22"/>
    </location>
</feature>
<reference evidence="2" key="1">
    <citation type="submission" date="2020-04" db="EMBL/GenBank/DDBJ databases">
        <authorList>
            <person name="Alioto T."/>
            <person name="Alioto T."/>
            <person name="Gomez Garrido J."/>
        </authorList>
    </citation>
    <scope>NUCLEOTIDE SEQUENCE</scope>
    <source>
        <strain evidence="2">A484AB</strain>
    </source>
</reference>
<evidence type="ECO:0000313" key="2">
    <source>
        <dbReference type="EMBL" id="CAB4035628.1"/>
    </source>
</evidence>
<feature type="non-terminal residue" evidence="2">
    <location>
        <position position="60"/>
    </location>
</feature>
<name>A0A7D9JU28_PARCT</name>
<protein>
    <submittedName>
        <fullName evidence="2">Uncharacterized protein</fullName>
    </submittedName>
</protein>